<evidence type="ECO:0000256" key="1">
    <source>
        <dbReference type="SAM" id="SignalP"/>
    </source>
</evidence>
<evidence type="ECO:0000313" key="3">
    <source>
        <dbReference type="Proteomes" id="UP001596031"/>
    </source>
</evidence>
<feature type="signal peptide" evidence="1">
    <location>
        <begin position="1"/>
        <end position="26"/>
    </location>
</feature>
<sequence length="76" mass="8604">MKSLFRIAALPLALAVTLSLSGCLEAEQHPGWIKGEYAGKEDPRHYQTLFHNDKLSWHAAITNRANQQNEYNRANP</sequence>
<keyword evidence="1" id="KW-0732">Signal</keyword>
<accession>A0ABW0PIL7</accession>
<gene>
    <name evidence="2" type="ORF">ACFPOU_12210</name>
</gene>
<dbReference type="RefSeq" id="WP_379721382.1">
    <property type="nucleotide sequence ID" value="NZ_JBHSMS010000039.1"/>
</dbReference>
<evidence type="ECO:0008006" key="4">
    <source>
        <dbReference type="Google" id="ProtNLM"/>
    </source>
</evidence>
<proteinExistence type="predicted"/>
<dbReference type="EMBL" id="JBHSMS010000039">
    <property type="protein sequence ID" value="MFC5511883.1"/>
    <property type="molecule type" value="Genomic_DNA"/>
</dbReference>
<protein>
    <recommendedName>
        <fullName evidence="4">Lipoprotein</fullName>
    </recommendedName>
</protein>
<dbReference type="PROSITE" id="PS51257">
    <property type="entry name" value="PROKAR_LIPOPROTEIN"/>
    <property type="match status" value="1"/>
</dbReference>
<keyword evidence="3" id="KW-1185">Reference proteome</keyword>
<name>A0ABW0PIL7_9BURK</name>
<feature type="chain" id="PRO_5046478387" description="Lipoprotein" evidence="1">
    <location>
        <begin position="27"/>
        <end position="76"/>
    </location>
</feature>
<evidence type="ECO:0000313" key="2">
    <source>
        <dbReference type="EMBL" id="MFC5511883.1"/>
    </source>
</evidence>
<comment type="caution">
    <text evidence="2">The sequence shown here is derived from an EMBL/GenBank/DDBJ whole genome shotgun (WGS) entry which is preliminary data.</text>
</comment>
<organism evidence="2 3">
    <name type="scientific">Massilia jejuensis</name>
    <dbReference type="NCBI Taxonomy" id="648894"/>
    <lineage>
        <taxon>Bacteria</taxon>
        <taxon>Pseudomonadati</taxon>
        <taxon>Pseudomonadota</taxon>
        <taxon>Betaproteobacteria</taxon>
        <taxon>Burkholderiales</taxon>
        <taxon>Oxalobacteraceae</taxon>
        <taxon>Telluria group</taxon>
        <taxon>Massilia</taxon>
    </lineage>
</organism>
<dbReference type="Proteomes" id="UP001596031">
    <property type="component" value="Unassembled WGS sequence"/>
</dbReference>
<reference evidence="3" key="1">
    <citation type="journal article" date="2019" name="Int. J. Syst. Evol. Microbiol.">
        <title>The Global Catalogue of Microorganisms (GCM) 10K type strain sequencing project: providing services to taxonomists for standard genome sequencing and annotation.</title>
        <authorList>
            <consortium name="The Broad Institute Genomics Platform"/>
            <consortium name="The Broad Institute Genome Sequencing Center for Infectious Disease"/>
            <person name="Wu L."/>
            <person name="Ma J."/>
        </authorList>
    </citation>
    <scope>NUCLEOTIDE SEQUENCE [LARGE SCALE GENOMIC DNA]</scope>
    <source>
        <strain evidence="3">CCUG 38813</strain>
    </source>
</reference>